<dbReference type="Pfam" id="PF14155">
    <property type="entry name" value="DUF4307"/>
    <property type="match status" value="1"/>
</dbReference>
<protein>
    <recommendedName>
        <fullName evidence="4">DUF4307 domain-containing protein</fullName>
    </recommendedName>
</protein>
<reference evidence="2 3" key="1">
    <citation type="journal article" date="2013" name="Genome Announc.">
        <title>Whole-Genome Sequence of the Clinical Strain Corynebacterium argentoratense DSM 44202, Isolated from a Human Throat Specimen.</title>
        <authorList>
            <person name="Bomholt C."/>
            <person name="Glaub A."/>
            <person name="Gravermann K."/>
            <person name="Albersmeier A."/>
            <person name="Brinkrolf K."/>
            <person name="Ruckert C."/>
            <person name="Tauch A."/>
        </authorList>
    </citation>
    <scope>NUCLEOTIDE SEQUENCE [LARGE SCALE GENOMIC DNA]</scope>
    <source>
        <strain evidence="2">DSM 44202</strain>
    </source>
</reference>
<accession>U3GXN8</accession>
<dbReference type="eggNOG" id="ENOG5033B4I">
    <property type="taxonomic scope" value="Bacteria"/>
</dbReference>
<name>U3GXN8_9CORY</name>
<dbReference type="EMBL" id="CP006365">
    <property type="protein sequence ID" value="AGU14831.1"/>
    <property type="molecule type" value="Genomic_DNA"/>
</dbReference>
<dbReference type="STRING" id="1348662.CARG_03405"/>
<evidence type="ECO:0000313" key="3">
    <source>
        <dbReference type="Proteomes" id="UP000016943"/>
    </source>
</evidence>
<dbReference type="InterPro" id="IPR025443">
    <property type="entry name" value="DUF4307"/>
</dbReference>
<dbReference type="GeneID" id="78249496"/>
<dbReference type="KEGG" id="caz:CARG_03405"/>
<keyword evidence="1" id="KW-1133">Transmembrane helix</keyword>
<proteinExistence type="predicted"/>
<evidence type="ECO:0008006" key="4">
    <source>
        <dbReference type="Google" id="ProtNLM"/>
    </source>
</evidence>
<evidence type="ECO:0000313" key="2">
    <source>
        <dbReference type="EMBL" id="AGU14831.1"/>
    </source>
</evidence>
<evidence type="ECO:0000256" key="1">
    <source>
        <dbReference type="SAM" id="Phobius"/>
    </source>
</evidence>
<organism evidence="2 3">
    <name type="scientific">Corynebacterium argentoratense DSM 44202</name>
    <dbReference type="NCBI Taxonomy" id="1348662"/>
    <lineage>
        <taxon>Bacteria</taxon>
        <taxon>Bacillati</taxon>
        <taxon>Actinomycetota</taxon>
        <taxon>Actinomycetes</taxon>
        <taxon>Mycobacteriales</taxon>
        <taxon>Corynebacteriaceae</taxon>
        <taxon>Corynebacterium</taxon>
    </lineage>
</organism>
<sequence>MRENKRTSRYNVPGTQPNLSGKLVAIAAVLIAIAIIIVAVQYFQRQRATTVSATQAGIERVDDHTLRSTVDITRKNPDAPAYCIVTALNYNKAEVGRREVLVPAGGAKTQPVTVDIPTNDEPVAGTVYGCSDVIPDYLQ</sequence>
<keyword evidence="1" id="KW-0472">Membrane</keyword>
<dbReference type="RefSeq" id="WP_020975982.1">
    <property type="nucleotide sequence ID" value="NC_022198.1"/>
</dbReference>
<keyword evidence="1" id="KW-0812">Transmembrane</keyword>
<dbReference type="PATRIC" id="fig|1348662.3.peg.668"/>
<dbReference type="HOGENOM" id="CLU_121826_0_0_11"/>
<keyword evidence="3" id="KW-1185">Reference proteome</keyword>
<dbReference type="Proteomes" id="UP000016943">
    <property type="component" value="Chromosome"/>
</dbReference>
<gene>
    <name evidence="2" type="ORF">CARG_03405</name>
</gene>
<dbReference type="OrthoDB" id="4425882at2"/>
<feature type="transmembrane region" description="Helical" evidence="1">
    <location>
        <begin position="21"/>
        <end position="43"/>
    </location>
</feature>
<dbReference type="AlphaFoldDB" id="U3GXN8"/>